<dbReference type="RefSeq" id="WP_201455618.1">
    <property type="nucleotide sequence ID" value="NZ_LAXI01000048.1"/>
</dbReference>
<dbReference type="InterPro" id="IPR021228">
    <property type="entry name" value="BrxD"/>
</dbReference>
<dbReference type="GO" id="GO:0005524">
    <property type="term" value="F:ATP binding"/>
    <property type="evidence" value="ECO:0007669"/>
    <property type="project" value="UniProtKB-KW"/>
</dbReference>
<reference evidence="2 3" key="1">
    <citation type="submission" date="2015-04" db="EMBL/GenBank/DDBJ databases">
        <title>The draft genome sequence of Roseovarius indicus B108T.</title>
        <authorList>
            <person name="Li G."/>
            <person name="Lai Q."/>
            <person name="Shao Z."/>
            <person name="Yan P."/>
        </authorList>
    </citation>
    <scope>NUCLEOTIDE SEQUENCE [LARGE SCALE GENOMIC DNA]</scope>
    <source>
        <strain evidence="2 3">B108</strain>
    </source>
</reference>
<feature type="region of interest" description="Disordered" evidence="1">
    <location>
        <begin position="102"/>
        <end position="123"/>
    </location>
</feature>
<dbReference type="EMBL" id="LAXI01000048">
    <property type="protein sequence ID" value="KRS11971.1"/>
    <property type="molecule type" value="Genomic_DNA"/>
</dbReference>
<feature type="compositionally biased region" description="Acidic residues" evidence="1">
    <location>
        <begin position="102"/>
        <end position="112"/>
    </location>
</feature>
<proteinExistence type="predicted"/>
<organism evidence="2 3">
    <name type="scientific">Roseovarius indicus</name>
    <dbReference type="NCBI Taxonomy" id="540747"/>
    <lineage>
        <taxon>Bacteria</taxon>
        <taxon>Pseudomonadati</taxon>
        <taxon>Pseudomonadota</taxon>
        <taxon>Alphaproteobacteria</taxon>
        <taxon>Rhodobacterales</taxon>
        <taxon>Roseobacteraceae</taxon>
        <taxon>Roseovarius</taxon>
    </lineage>
</organism>
<keyword evidence="3" id="KW-1185">Reference proteome</keyword>
<dbReference type="Pfam" id="PF10923">
    <property type="entry name" value="BrxC_BrxD"/>
    <property type="match status" value="1"/>
</dbReference>
<protein>
    <submittedName>
        <fullName evidence="2">ATP-binding protein</fullName>
    </submittedName>
</protein>
<evidence type="ECO:0000256" key="1">
    <source>
        <dbReference type="SAM" id="MobiDB-lite"/>
    </source>
</evidence>
<dbReference type="Proteomes" id="UP000051401">
    <property type="component" value="Unassembled WGS sequence"/>
</dbReference>
<accession>A0A0T5NSQ1</accession>
<keyword evidence="2" id="KW-0547">Nucleotide-binding</keyword>
<keyword evidence="2" id="KW-0067">ATP-binding</keyword>
<gene>
    <name evidence="2" type="ORF">XM52_28470</name>
</gene>
<dbReference type="AlphaFoldDB" id="A0A0T5NSQ1"/>
<dbReference type="PATRIC" id="fig|540747.5.peg.4830"/>
<feature type="non-terminal residue" evidence="2">
    <location>
        <position position="1"/>
    </location>
</feature>
<name>A0A0T5NSQ1_9RHOB</name>
<sequence>NTFARDGLVDLSGPVVRLASLTPEDLFVLLANVRRIMQDDAVALPDDALEAFMAHCSDRIGEAYFRTPRNTVTAFVNLLSVLEQNPGVEWSDLIEKIEVSEDLGEDMTEVDESTGAQDPGDDDLISFKL</sequence>
<evidence type="ECO:0000313" key="2">
    <source>
        <dbReference type="EMBL" id="KRS11971.1"/>
    </source>
</evidence>
<comment type="caution">
    <text evidence="2">The sequence shown here is derived from an EMBL/GenBank/DDBJ whole genome shotgun (WGS) entry which is preliminary data.</text>
</comment>
<evidence type="ECO:0000313" key="3">
    <source>
        <dbReference type="Proteomes" id="UP000051401"/>
    </source>
</evidence>
<dbReference type="STRING" id="540747.SAMN04488031_11853"/>